<evidence type="ECO:0000256" key="1">
    <source>
        <dbReference type="SAM" id="MobiDB-lite"/>
    </source>
</evidence>
<dbReference type="GO" id="GO:0032259">
    <property type="term" value="P:methylation"/>
    <property type="evidence" value="ECO:0007669"/>
    <property type="project" value="UniProtKB-KW"/>
</dbReference>
<sequence>MELDSIAAPPVPDPPGEGDIERRGARPRSRRHADGFAPARNPEMRTPARLAAARRTRRGGTCAAFSAAAPAPAGFTVERRRRRCVKRRITAGRLP</sequence>
<dbReference type="Pfam" id="PF05430">
    <property type="entry name" value="Methyltransf_30"/>
    <property type="match status" value="1"/>
</dbReference>
<feature type="domain" description="MnmC-like methyltransferase" evidence="2">
    <location>
        <begin position="33"/>
        <end position="93"/>
    </location>
</feature>
<evidence type="ECO:0000313" key="4">
    <source>
        <dbReference type="Proteomes" id="UP000199377"/>
    </source>
</evidence>
<dbReference type="RefSeq" id="WP_092859392.1">
    <property type="nucleotide sequence ID" value="NZ_FOQH01000004.1"/>
</dbReference>
<dbReference type="AlphaFoldDB" id="A0A1I3F5V1"/>
<feature type="region of interest" description="Disordered" evidence="1">
    <location>
        <begin position="1"/>
        <end position="47"/>
    </location>
</feature>
<keyword evidence="4" id="KW-1185">Reference proteome</keyword>
<evidence type="ECO:0000313" key="3">
    <source>
        <dbReference type="EMBL" id="SFI06636.1"/>
    </source>
</evidence>
<dbReference type="EMBL" id="FOQH01000004">
    <property type="protein sequence ID" value="SFI06636.1"/>
    <property type="molecule type" value="Genomic_DNA"/>
</dbReference>
<gene>
    <name evidence="3" type="ORF">SAMN05216258_10485</name>
</gene>
<reference evidence="3 4" key="1">
    <citation type="submission" date="2016-10" db="EMBL/GenBank/DDBJ databases">
        <authorList>
            <person name="de Groot N.N."/>
        </authorList>
    </citation>
    <scope>NUCLEOTIDE SEQUENCE [LARGE SCALE GENOMIC DNA]</scope>
    <source>
        <strain evidence="3 4">CGMCC 1.11030</strain>
    </source>
</reference>
<keyword evidence="3" id="KW-0808">Transferase</keyword>
<keyword evidence="3" id="KW-0489">Methyltransferase</keyword>
<dbReference type="Gene3D" id="3.40.50.150">
    <property type="entry name" value="Vaccinia Virus protein VP39"/>
    <property type="match status" value="1"/>
</dbReference>
<dbReference type="GO" id="GO:0016645">
    <property type="term" value="F:oxidoreductase activity, acting on the CH-NH group of donors"/>
    <property type="evidence" value="ECO:0007669"/>
    <property type="project" value="InterPro"/>
</dbReference>
<dbReference type="InterPro" id="IPR008471">
    <property type="entry name" value="MnmC-like_methylTransf"/>
</dbReference>
<evidence type="ECO:0000259" key="2">
    <source>
        <dbReference type="Pfam" id="PF05430"/>
    </source>
</evidence>
<dbReference type="GO" id="GO:0008168">
    <property type="term" value="F:methyltransferase activity"/>
    <property type="evidence" value="ECO:0007669"/>
    <property type="project" value="UniProtKB-KW"/>
</dbReference>
<dbReference type="STRING" id="1114924.SAMN05216258_10485"/>
<accession>A0A1I3F5V1</accession>
<name>A0A1I3F5V1_9RHOB</name>
<organism evidence="3 4">
    <name type="scientific">Albimonas pacifica</name>
    <dbReference type="NCBI Taxonomy" id="1114924"/>
    <lineage>
        <taxon>Bacteria</taxon>
        <taxon>Pseudomonadati</taxon>
        <taxon>Pseudomonadota</taxon>
        <taxon>Alphaproteobacteria</taxon>
        <taxon>Rhodobacterales</taxon>
        <taxon>Paracoccaceae</taxon>
        <taxon>Albimonas</taxon>
    </lineage>
</organism>
<dbReference type="InterPro" id="IPR029063">
    <property type="entry name" value="SAM-dependent_MTases_sf"/>
</dbReference>
<dbReference type="Proteomes" id="UP000199377">
    <property type="component" value="Unassembled WGS sequence"/>
</dbReference>
<proteinExistence type="predicted"/>
<protein>
    <submittedName>
        <fullName evidence="3">S-adenosyl-L-methionine-dependent methyltransferase</fullName>
    </submittedName>
</protein>